<evidence type="ECO:0000313" key="3">
    <source>
        <dbReference type="EMBL" id="SHJ69926.1"/>
    </source>
</evidence>
<dbReference type="STRING" id="683124.SAMN05444337_2477"/>
<name>A0A1M6LFJ4_9FLAO</name>
<dbReference type="PROSITE" id="PS51257">
    <property type="entry name" value="PROKAR_LIPOPROTEIN"/>
    <property type="match status" value="1"/>
</dbReference>
<evidence type="ECO:0000256" key="1">
    <source>
        <dbReference type="SAM" id="Coils"/>
    </source>
</evidence>
<evidence type="ECO:0000313" key="4">
    <source>
        <dbReference type="Proteomes" id="UP000184232"/>
    </source>
</evidence>
<dbReference type="RefSeq" id="WP_072785540.1">
    <property type="nucleotide sequence ID" value="NZ_CP045292.1"/>
</dbReference>
<proteinExistence type="predicted"/>
<keyword evidence="1" id="KW-0175">Coiled coil</keyword>
<protein>
    <recommendedName>
        <fullName evidence="2">DUF6565 domain-containing protein</fullName>
    </recommendedName>
</protein>
<gene>
    <name evidence="3" type="ORF">SAMN05444337_2477</name>
</gene>
<reference evidence="3 4" key="1">
    <citation type="submission" date="2016-11" db="EMBL/GenBank/DDBJ databases">
        <authorList>
            <person name="Jaros S."/>
            <person name="Januszkiewicz K."/>
            <person name="Wedrychowicz H."/>
        </authorList>
    </citation>
    <scope>NUCLEOTIDE SEQUENCE [LARGE SCALE GENOMIC DNA]</scope>
    <source>
        <strain evidence="3 4">DSM 22807</strain>
    </source>
</reference>
<dbReference type="Proteomes" id="UP000184232">
    <property type="component" value="Unassembled WGS sequence"/>
</dbReference>
<feature type="domain" description="DUF6565" evidence="2">
    <location>
        <begin position="146"/>
        <end position="200"/>
    </location>
</feature>
<dbReference type="InterPro" id="IPR046695">
    <property type="entry name" value="DUF6565"/>
</dbReference>
<dbReference type="AlphaFoldDB" id="A0A1M6LFJ4"/>
<keyword evidence="4" id="KW-1185">Reference proteome</keyword>
<feature type="coiled-coil region" evidence="1">
    <location>
        <begin position="78"/>
        <end position="105"/>
    </location>
</feature>
<organism evidence="3 4">
    <name type="scientific">Flavobacterium haoranii</name>
    <dbReference type="NCBI Taxonomy" id="683124"/>
    <lineage>
        <taxon>Bacteria</taxon>
        <taxon>Pseudomonadati</taxon>
        <taxon>Bacteroidota</taxon>
        <taxon>Flavobacteriia</taxon>
        <taxon>Flavobacteriales</taxon>
        <taxon>Flavobacteriaceae</taxon>
        <taxon>Flavobacterium</taxon>
    </lineage>
</organism>
<evidence type="ECO:0000259" key="2">
    <source>
        <dbReference type="Pfam" id="PF20203"/>
    </source>
</evidence>
<dbReference type="Pfam" id="PF20203">
    <property type="entry name" value="DUF6565"/>
    <property type="match status" value="1"/>
</dbReference>
<dbReference type="EMBL" id="FQZH01000005">
    <property type="protein sequence ID" value="SHJ69926.1"/>
    <property type="molecule type" value="Genomic_DNA"/>
</dbReference>
<sequence length="216" mass="24643">MKNLKLTLGLLALITAFVACDNKKEKEAQKLIGEYTTYVDSINALNKEESAKEWAAIQTEQENKKIQAESAVTVVENKTAAQQEIDDATIKFETYKMEVEKSQAQMHKEQLRKSLFKDNLVGEDLTFAWVNKDNILNVYESFVETVQNNKDSYSREDWDEIKLLYEALDTRKNTVEKEGLSTSDNLKIAALKIKFAPMYNVNRVGAKAEENSEAKE</sequence>
<accession>A0A1M6LFJ4</accession>
<dbReference type="OrthoDB" id="1346349at2"/>